<feature type="domain" description="DNA-directed DNA polymerase family B exonuclease" evidence="1">
    <location>
        <begin position="182"/>
        <end position="430"/>
    </location>
</feature>
<dbReference type="InterPro" id="IPR050240">
    <property type="entry name" value="DNA_pol_type-B"/>
</dbReference>
<evidence type="ECO:0000259" key="1">
    <source>
        <dbReference type="Pfam" id="PF03104"/>
    </source>
</evidence>
<gene>
    <name evidence="2" type="ORF">METZ01_LOCUS186465</name>
</gene>
<dbReference type="GO" id="GO:0008296">
    <property type="term" value="F:3'-5'-DNA exonuclease activity"/>
    <property type="evidence" value="ECO:0007669"/>
    <property type="project" value="TreeGrafter"/>
</dbReference>
<feature type="non-terminal residue" evidence="2">
    <location>
        <position position="534"/>
    </location>
</feature>
<protein>
    <recommendedName>
        <fullName evidence="1">DNA-directed DNA polymerase family B exonuclease domain-containing protein</fullName>
    </recommendedName>
</protein>
<dbReference type="InterPro" id="IPR036397">
    <property type="entry name" value="RNaseH_sf"/>
</dbReference>
<proteinExistence type="predicted"/>
<dbReference type="PANTHER" id="PTHR10322">
    <property type="entry name" value="DNA POLYMERASE CATALYTIC SUBUNIT"/>
    <property type="match status" value="1"/>
</dbReference>
<dbReference type="GO" id="GO:0043625">
    <property type="term" value="C:delta DNA polymerase complex"/>
    <property type="evidence" value="ECO:0007669"/>
    <property type="project" value="TreeGrafter"/>
</dbReference>
<accession>A0A382D7C4</accession>
<dbReference type="InterPro" id="IPR012337">
    <property type="entry name" value="RNaseH-like_sf"/>
</dbReference>
<dbReference type="Pfam" id="PF03104">
    <property type="entry name" value="DNA_pol_B_exo1"/>
    <property type="match status" value="1"/>
</dbReference>
<dbReference type="GO" id="GO:0003676">
    <property type="term" value="F:nucleic acid binding"/>
    <property type="evidence" value="ECO:0007669"/>
    <property type="project" value="InterPro"/>
</dbReference>
<dbReference type="GO" id="GO:0006297">
    <property type="term" value="P:nucleotide-excision repair, DNA gap filling"/>
    <property type="evidence" value="ECO:0007669"/>
    <property type="project" value="TreeGrafter"/>
</dbReference>
<dbReference type="GO" id="GO:0045004">
    <property type="term" value="P:DNA replication proofreading"/>
    <property type="evidence" value="ECO:0007669"/>
    <property type="project" value="TreeGrafter"/>
</dbReference>
<dbReference type="PANTHER" id="PTHR10322:SF23">
    <property type="entry name" value="DNA POLYMERASE DELTA CATALYTIC SUBUNIT"/>
    <property type="match status" value="1"/>
</dbReference>
<dbReference type="Gene3D" id="2.40.50.730">
    <property type="match status" value="1"/>
</dbReference>
<dbReference type="Gene3D" id="3.30.420.10">
    <property type="entry name" value="Ribonuclease H-like superfamily/Ribonuclease H"/>
    <property type="match status" value="1"/>
</dbReference>
<evidence type="ECO:0000313" key="2">
    <source>
        <dbReference type="EMBL" id="SVB33611.1"/>
    </source>
</evidence>
<name>A0A382D7C4_9ZZZZ</name>
<dbReference type="InterPro" id="IPR006133">
    <property type="entry name" value="DNA-dir_DNA_pol_B_exonuc"/>
</dbReference>
<dbReference type="SUPFAM" id="SSF53098">
    <property type="entry name" value="Ribonuclease H-like"/>
    <property type="match status" value="1"/>
</dbReference>
<reference evidence="2" key="1">
    <citation type="submission" date="2018-05" db="EMBL/GenBank/DDBJ databases">
        <authorList>
            <person name="Lanie J.A."/>
            <person name="Ng W.-L."/>
            <person name="Kazmierczak K.M."/>
            <person name="Andrzejewski T.M."/>
            <person name="Davidsen T.M."/>
            <person name="Wayne K.J."/>
            <person name="Tettelin H."/>
            <person name="Glass J.I."/>
            <person name="Rusch D."/>
            <person name="Podicherti R."/>
            <person name="Tsui H.-C.T."/>
            <person name="Winkler M.E."/>
        </authorList>
    </citation>
    <scope>NUCLEOTIDE SEQUENCE</scope>
</reference>
<dbReference type="AlphaFoldDB" id="A0A382D7C4"/>
<organism evidence="2">
    <name type="scientific">marine metagenome</name>
    <dbReference type="NCBI Taxonomy" id="408172"/>
    <lineage>
        <taxon>unclassified sequences</taxon>
        <taxon>metagenomes</taxon>
        <taxon>ecological metagenomes</taxon>
    </lineage>
</organism>
<dbReference type="EMBL" id="UINC01037711">
    <property type="protein sequence ID" value="SVB33611.1"/>
    <property type="molecule type" value="Genomic_DNA"/>
</dbReference>
<dbReference type="GO" id="GO:0006287">
    <property type="term" value="P:base-excision repair, gap-filling"/>
    <property type="evidence" value="ECO:0007669"/>
    <property type="project" value="TreeGrafter"/>
</dbReference>
<dbReference type="GO" id="GO:0003887">
    <property type="term" value="F:DNA-directed DNA polymerase activity"/>
    <property type="evidence" value="ECO:0007669"/>
    <property type="project" value="TreeGrafter"/>
</dbReference>
<sequence length="534" mass="62507">MSNISDHFFRQNEIQYSEDIDFQCQLIDAIAIDEEPPEEDGGFSYNFKGEYTVYFFGVTKKSETVCIRVSGYQPSFFMNVPDNWRSGYNGDTFQLQKHLTSKDATFVDNWGKKKKIKWFNSRNIKLRTFKAKKFDGFQINEHHNFVEIKFNSHIAMKQTYRYLDSIKSKILKVPGVRQIPIKLYEADIDPLLRMCHKSNITPCSWVQLNKGRFTCVDEYDKKSHCQYEFNVNWRDIHPYETDDIAPFLVASYDIECTSGDGSFPQPTRPQDKLIQIGTTVRMFNNPEYELNHIITLKSCNKFTDDPNTIVESYDTEEEVIMAWQQLIQRVNPDIITGYNILGFDYWYLYERAQMFGVEEEFGYLGKLNPDKFENEFIKGKLISKLREKSLSSSALGDNKMKILDMIGRVNIDLLNFVRRTQKFKSYKLDFVSTKIINGEIINCELMENGLCRMSVDNTVGLFKGGYFSINMKTKIELADKDIYIADDENYFTLNGSKKFLIEDFEKGKYLYVKEDLTQLNKEKCRWGLSKDDVT</sequence>